<gene>
    <name evidence="3" type="ORF">EMPG_14210</name>
</gene>
<reference evidence="4" key="1">
    <citation type="journal article" date="2015" name="PLoS Genet.">
        <title>The dynamic genome and transcriptome of the human fungal pathogen Blastomyces and close relative Emmonsia.</title>
        <authorList>
            <person name="Munoz J.F."/>
            <person name="Gauthier G.M."/>
            <person name="Desjardins C.A."/>
            <person name="Gallo J.E."/>
            <person name="Holder J."/>
            <person name="Sullivan T.D."/>
            <person name="Marty A.J."/>
            <person name="Carmen J.C."/>
            <person name="Chen Z."/>
            <person name="Ding L."/>
            <person name="Gujja S."/>
            <person name="Magrini V."/>
            <person name="Misas E."/>
            <person name="Mitreva M."/>
            <person name="Priest M."/>
            <person name="Saif S."/>
            <person name="Whiston E.A."/>
            <person name="Young S."/>
            <person name="Zeng Q."/>
            <person name="Goldman W.E."/>
            <person name="Mardis E.R."/>
            <person name="Taylor J.W."/>
            <person name="McEwen J.G."/>
            <person name="Clay O.K."/>
            <person name="Klein B.S."/>
            <person name="Cuomo C.A."/>
        </authorList>
    </citation>
    <scope>NUCLEOTIDE SEQUENCE [LARGE SCALE GENOMIC DNA]</scope>
    <source>
        <strain evidence="4">UAMH 139</strain>
    </source>
</reference>
<keyword evidence="4" id="KW-1185">Reference proteome</keyword>
<dbReference type="EMBL" id="LDEV01002051">
    <property type="protein sequence ID" value="KLJ10422.1"/>
    <property type="molecule type" value="Genomic_DNA"/>
</dbReference>
<accession>A0A0H1BHC1</accession>
<proteinExistence type="predicted"/>
<dbReference type="OrthoDB" id="8963340at2759"/>
<dbReference type="AlphaFoldDB" id="A0A0H1BHC1"/>
<dbReference type="Proteomes" id="UP000053573">
    <property type="component" value="Unassembled WGS sequence"/>
</dbReference>
<feature type="domain" description="WH2" evidence="2">
    <location>
        <begin position="21"/>
        <end position="38"/>
    </location>
</feature>
<dbReference type="PROSITE" id="PS51082">
    <property type="entry name" value="WH2"/>
    <property type="match status" value="1"/>
</dbReference>
<evidence type="ECO:0000256" key="1">
    <source>
        <dbReference type="SAM" id="MobiDB-lite"/>
    </source>
</evidence>
<dbReference type="GO" id="GO:0003779">
    <property type="term" value="F:actin binding"/>
    <property type="evidence" value="ECO:0007669"/>
    <property type="project" value="InterPro"/>
</dbReference>
<dbReference type="Pfam" id="PF02205">
    <property type="entry name" value="WH2"/>
    <property type="match status" value="1"/>
</dbReference>
<evidence type="ECO:0000313" key="4">
    <source>
        <dbReference type="Proteomes" id="UP000053573"/>
    </source>
</evidence>
<evidence type="ECO:0000259" key="2">
    <source>
        <dbReference type="PROSITE" id="PS51082"/>
    </source>
</evidence>
<feature type="non-terminal residue" evidence="3">
    <location>
        <position position="1"/>
    </location>
</feature>
<comment type="caution">
    <text evidence="3">The sequence shown here is derived from an EMBL/GenBank/DDBJ whole genome shotgun (WGS) entry which is preliminary data.</text>
</comment>
<dbReference type="InterPro" id="IPR003124">
    <property type="entry name" value="WH2_dom"/>
</dbReference>
<sequence>PAPPPPPPSATAPSLPKPAPGKDDLLASIRAGTGLRKVKDTERRDRSAATVPGAGSETPSSPAASGGAGAGEPNSMLGSLQAALNKRKQKVSGSDDEKSDDEW</sequence>
<dbReference type="Gene3D" id="6.10.280.150">
    <property type="match status" value="1"/>
</dbReference>
<dbReference type="STRING" id="2060906.A0A0H1BHC1"/>
<feature type="region of interest" description="Disordered" evidence="1">
    <location>
        <begin position="1"/>
        <end position="103"/>
    </location>
</feature>
<feature type="compositionally biased region" description="Low complexity" evidence="1">
    <location>
        <begin position="52"/>
        <end position="65"/>
    </location>
</feature>
<organism evidence="3 4">
    <name type="scientific">Blastomyces silverae</name>
    <dbReference type="NCBI Taxonomy" id="2060906"/>
    <lineage>
        <taxon>Eukaryota</taxon>
        <taxon>Fungi</taxon>
        <taxon>Dikarya</taxon>
        <taxon>Ascomycota</taxon>
        <taxon>Pezizomycotina</taxon>
        <taxon>Eurotiomycetes</taxon>
        <taxon>Eurotiomycetidae</taxon>
        <taxon>Onygenales</taxon>
        <taxon>Ajellomycetaceae</taxon>
        <taxon>Blastomyces</taxon>
    </lineage>
</organism>
<feature type="compositionally biased region" description="Pro residues" evidence="1">
    <location>
        <begin position="1"/>
        <end position="19"/>
    </location>
</feature>
<protein>
    <recommendedName>
        <fullName evidence="2">WH2 domain-containing protein</fullName>
    </recommendedName>
</protein>
<evidence type="ECO:0000313" key="3">
    <source>
        <dbReference type="EMBL" id="KLJ10422.1"/>
    </source>
</evidence>
<name>A0A0H1BHC1_9EURO</name>
<feature type="compositionally biased region" description="Basic and acidic residues" evidence="1">
    <location>
        <begin position="37"/>
        <end position="47"/>
    </location>
</feature>